<evidence type="ECO:0000313" key="1">
    <source>
        <dbReference type="EMBL" id="QUE51789.1"/>
    </source>
</evidence>
<dbReference type="EMBL" id="CP073100">
    <property type="protein sequence ID" value="QUE51789.1"/>
    <property type="molecule type" value="Genomic_DNA"/>
</dbReference>
<dbReference type="Proteomes" id="UP000676169">
    <property type="component" value="Chromosome"/>
</dbReference>
<gene>
    <name evidence="1" type="ORF">KBB96_02605</name>
</gene>
<accession>A0A975PF27</accession>
<keyword evidence="2" id="KW-1185">Reference proteome</keyword>
<name>A0A975PF27_9BACT</name>
<organism evidence="1 2">
    <name type="scientific">Luteolibacter ambystomatis</name>
    <dbReference type="NCBI Taxonomy" id="2824561"/>
    <lineage>
        <taxon>Bacteria</taxon>
        <taxon>Pseudomonadati</taxon>
        <taxon>Verrucomicrobiota</taxon>
        <taxon>Verrucomicrobiia</taxon>
        <taxon>Verrucomicrobiales</taxon>
        <taxon>Verrucomicrobiaceae</taxon>
        <taxon>Luteolibacter</taxon>
    </lineage>
</organism>
<sequence>MKTETSGKTATCAACQYWSSDAKGKKGECRRHAPQMLVFNVDDDVKYKSHFPATSASDWCGDFKAK</sequence>
<dbReference type="AlphaFoldDB" id="A0A975PF27"/>
<proteinExistence type="predicted"/>
<dbReference type="KEGG" id="lamb:KBB96_02605"/>
<evidence type="ECO:0000313" key="2">
    <source>
        <dbReference type="Proteomes" id="UP000676169"/>
    </source>
</evidence>
<evidence type="ECO:0008006" key="3">
    <source>
        <dbReference type="Google" id="ProtNLM"/>
    </source>
</evidence>
<protein>
    <recommendedName>
        <fullName evidence="3">Benzylsuccinate synthase</fullName>
    </recommendedName>
</protein>
<dbReference type="RefSeq" id="WP_211631963.1">
    <property type="nucleotide sequence ID" value="NZ_CP073100.1"/>
</dbReference>
<reference evidence="1" key="1">
    <citation type="submission" date="2021-04" db="EMBL/GenBank/DDBJ databases">
        <title>Luteolibacter sp. 32A isolated from the skin of an Anderson's salamander (Ambystoma andersonii).</title>
        <authorList>
            <person name="Spergser J."/>
            <person name="Busse H.-J."/>
        </authorList>
    </citation>
    <scope>NUCLEOTIDE SEQUENCE</scope>
    <source>
        <strain evidence="1">32A</strain>
    </source>
</reference>